<dbReference type="InterPro" id="IPR029050">
    <property type="entry name" value="Immunoprotect_excell_Ig-like"/>
</dbReference>
<proteinExistence type="predicted"/>
<comment type="caution">
    <text evidence="2">The sequence shown here is derived from an EMBL/GenBank/DDBJ whole genome shotgun (WGS) entry which is preliminary data.</text>
</comment>
<organism evidence="2 3">
    <name type="scientific">Kribbella deserti</name>
    <dbReference type="NCBI Taxonomy" id="1926257"/>
    <lineage>
        <taxon>Bacteria</taxon>
        <taxon>Bacillati</taxon>
        <taxon>Actinomycetota</taxon>
        <taxon>Actinomycetes</taxon>
        <taxon>Propionibacteriales</taxon>
        <taxon>Kribbellaceae</taxon>
        <taxon>Kribbella</taxon>
    </lineage>
</organism>
<evidence type="ECO:0000313" key="2">
    <source>
        <dbReference type="EMBL" id="MFC0628034.1"/>
    </source>
</evidence>
<gene>
    <name evidence="2" type="ORF">ACFFGN_28440</name>
</gene>
<dbReference type="RefSeq" id="WP_380053493.1">
    <property type="nucleotide sequence ID" value="NZ_JBHLTC010000037.1"/>
</dbReference>
<reference evidence="2 3" key="1">
    <citation type="submission" date="2024-09" db="EMBL/GenBank/DDBJ databases">
        <authorList>
            <person name="Sun Q."/>
            <person name="Mori K."/>
        </authorList>
    </citation>
    <scope>NUCLEOTIDE SEQUENCE [LARGE SCALE GENOMIC DNA]</scope>
    <source>
        <strain evidence="2 3">CGMCC 1.15906</strain>
    </source>
</reference>
<accession>A0ABV6QTS0</accession>
<name>A0ABV6QTS0_9ACTN</name>
<sequence length="200" mass="21890">MKLYRPVTVLVGVLFVLLGGLARLAGPVHVYDEQPNRVTVDGVIGQKVMVKNSSFEIIRLRFVKTLVEENADDEDPPQATDGIFVAVDWEVVGGSEKMLSHEVTLKGGEGTVYEATDETIGASFTSREPGFAETGTFVFEVNPADTAGLELWVKPTTFWTVVVNDYRIDLGIPDQQTADELIANAKPEHVLTRPVMRVAS</sequence>
<dbReference type="EMBL" id="JBHLTC010000037">
    <property type="protein sequence ID" value="MFC0628034.1"/>
    <property type="molecule type" value="Genomic_DNA"/>
</dbReference>
<keyword evidence="3" id="KW-1185">Reference proteome</keyword>
<dbReference type="Proteomes" id="UP001589890">
    <property type="component" value="Unassembled WGS sequence"/>
</dbReference>
<evidence type="ECO:0000256" key="1">
    <source>
        <dbReference type="ARBA" id="ARBA00022729"/>
    </source>
</evidence>
<evidence type="ECO:0000313" key="3">
    <source>
        <dbReference type="Proteomes" id="UP001589890"/>
    </source>
</evidence>
<evidence type="ECO:0008006" key="4">
    <source>
        <dbReference type="Google" id="ProtNLM"/>
    </source>
</evidence>
<dbReference type="Gene3D" id="2.60.40.1240">
    <property type="match status" value="1"/>
</dbReference>
<keyword evidence="1" id="KW-0732">Signal</keyword>
<protein>
    <recommendedName>
        <fullName evidence="4">DUF4352 domain-containing protein</fullName>
    </recommendedName>
</protein>